<dbReference type="PANTHER" id="PTHR30290:SF9">
    <property type="entry name" value="OLIGOPEPTIDE-BINDING PROTEIN APPA"/>
    <property type="match status" value="1"/>
</dbReference>
<dbReference type="SUPFAM" id="SSF53850">
    <property type="entry name" value="Periplasmic binding protein-like II"/>
    <property type="match status" value="1"/>
</dbReference>
<keyword evidence="3" id="KW-0813">Transport</keyword>
<dbReference type="PIRSF" id="PIRSF002741">
    <property type="entry name" value="MppA"/>
    <property type="match status" value="1"/>
</dbReference>
<dbReference type="EMBL" id="QNRH01000010">
    <property type="protein sequence ID" value="RBO91111.1"/>
    <property type="molecule type" value="Genomic_DNA"/>
</dbReference>
<dbReference type="InterPro" id="IPR039424">
    <property type="entry name" value="SBP_5"/>
</dbReference>
<feature type="chain" id="PRO_5016991484" evidence="6">
    <location>
        <begin position="28"/>
        <end position="541"/>
    </location>
</feature>
<dbReference type="Pfam" id="PF00496">
    <property type="entry name" value="SBP_bac_5"/>
    <property type="match status" value="1"/>
</dbReference>
<feature type="domain" description="Solute-binding protein family 5" evidence="7">
    <location>
        <begin position="70"/>
        <end position="453"/>
    </location>
</feature>
<dbReference type="AlphaFoldDB" id="A0A366DM27"/>
<dbReference type="RefSeq" id="WP_113946061.1">
    <property type="nucleotide sequence ID" value="NZ_JBHEEG010000011.1"/>
</dbReference>
<evidence type="ECO:0000256" key="1">
    <source>
        <dbReference type="ARBA" id="ARBA00004418"/>
    </source>
</evidence>
<dbReference type="Gene3D" id="3.90.76.10">
    <property type="entry name" value="Dipeptide-binding Protein, Domain 1"/>
    <property type="match status" value="1"/>
</dbReference>
<dbReference type="CDD" id="cd08498">
    <property type="entry name" value="PBP2_NikA_DppA_OppA_like_2"/>
    <property type="match status" value="1"/>
</dbReference>
<dbReference type="Gene3D" id="3.40.190.10">
    <property type="entry name" value="Periplasmic binding protein-like II"/>
    <property type="match status" value="1"/>
</dbReference>
<comment type="subcellular location">
    <subcellularLocation>
        <location evidence="1">Periplasm</location>
    </subcellularLocation>
</comment>
<dbReference type="Gene3D" id="3.10.105.10">
    <property type="entry name" value="Dipeptide-binding Protein, Domain 3"/>
    <property type="match status" value="1"/>
</dbReference>
<keyword evidence="9" id="KW-1185">Reference proteome</keyword>
<evidence type="ECO:0000313" key="8">
    <source>
        <dbReference type="EMBL" id="RBO91111.1"/>
    </source>
</evidence>
<keyword evidence="5" id="KW-0574">Periplasm</keyword>
<dbReference type="GO" id="GO:1904680">
    <property type="term" value="F:peptide transmembrane transporter activity"/>
    <property type="evidence" value="ECO:0007669"/>
    <property type="project" value="TreeGrafter"/>
</dbReference>
<protein>
    <submittedName>
        <fullName evidence="8">Peptide/nickel transport system substrate-binding protein</fullName>
    </submittedName>
</protein>
<evidence type="ECO:0000256" key="3">
    <source>
        <dbReference type="ARBA" id="ARBA00022448"/>
    </source>
</evidence>
<comment type="similarity">
    <text evidence="2">Belongs to the bacterial solute-binding protein 5 family.</text>
</comment>
<dbReference type="Proteomes" id="UP000252893">
    <property type="component" value="Unassembled WGS sequence"/>
</dbReference>
<reference evidence="8 9" key="1">
    <citation type="submission" date="2018-06" db="EMBL/GenBank/DDBJ databases">
        <title>Genomic Encyclopedia of Type Strains, Phase IV (KMG-IV): sequencing the most valuable type-strain genomes for metagenomic binning, comparative biology and taxonomic classification.</title>
        <authorList>
            <person name="Goeker M."/>
        </authorList>
    </citation>
    <scope>NUCLEOTIDE SEQUENCE [LARGE SCALE GENOMIC DNA]</scope>
    <source>
        <strain evidence="8 9">DSM 25619</strain>
    </source>
</reference>
<sequence>MYKKMLVAGLLGTTLLSSALLSSAASAETLRIALGSEPTAIDPHYHDLTPNNALTKHIFDGLTNQDEKQNVHPALATSWENDGANTWTFKLREGVTFSDGSPFTADDVVFTFCRTLKNETAIAGSFADITANFESVEAPDAQTLVIKTKAPEPLLPTFIGTVGILSSSIVKHDKISFAPEQNCGVTGAWPVVGDFNDGKLAIGTGPYKLKSYVRGSAIDLERNDKYWGDAEPWESVRFLPVPNAGPRLAGLLAGDYDIIENPAARDLSRIKDDKRFGYTVTPSTRVIYYQLDVARDESPYVKATDGKNPLKDVRVREAMSLAIDRNAIVSRLMDGAAEPAYQFLPTGMFGTLPNPQELRYDPAAAKKLLAEAGYPDGFQLTLSTTNDRYINDSQITQAVAQYLTQIGIKSDVDAMTRAIYFPRRSKKELSVAIGGWGSTSGEASSFLRQWPAKPNEEGTLGGSNYGGYSNPAFDKLIYEAVATMDDNKRSELLQQAQTEVMKDYAFIPLHFEAGIWAHKANVAYTGRSDQFTLAMSAKPAK</sequence>
<keyword evidence="4 6" id="KW-0732">Signal</keyword>
<dbReference type="PANTHER" id="PTHR30290">
    <property type="entry name" value="PERIPLASMIC BINDING COMPONENT OF ABC TRANSPORTER"/>
    <property type="match status" value="1"/>
</dbReference>
<organism evidence="8 9">
    <name type="scientific">Pseudochrobactrum asaccharolyticum</name>
    <dbReference type="NCBI Taxonomy" id="354351"/>
    <lineage>
        <taxon>Bacteria</taxon>
        <taxon>Pseudomonadati</taxon>
        <taxon>Pseudomonadota</taxon>
        <taxon>Alphaproteobacteria</taxon>
        <taxon>Hyphomicrobiales</taxon>
        <taxon>Brucellaceae</taxon>
        <taxon>Pseudochrobactrum</taxon>
    </lineage>
</organism>
<dbReference type="GO" id="GO:0043190">
    <property type="term" value="C:ATP-binding cassette (ABC) transporter complex"/>
    <property type="evidence" value="ECO:0007669"/>
    <property type="project" value="InterPro"/>
</dbReference>
<dbReference type="GO" id="GO:0030288">
    <property type="term" value="C:outer membrane-bounded periplasmic space"/>
    <property type="evidence" value="ECO:0007669"/>
    <property type="project" value="UniProtKB-ARBA"/>
</dbReference>
<evidence type="ECO:0000259" key="7">
    <source>
        <dbReference type="Pfam" id="PF00496"/>
    </source>
</evidence>
<comment type="caution">
    <text evidence="8">The sequence shown here is derived from an EMBL/GenBank/DDBJ whole genome shotgun (WGS) entry which is preliminary data.</text>
</comment>
<dbReference type="OrthoDB" id="9803988at2"/>
<evidence type="ECO:0000256" key="5">
    <source>
        <dbReference type="ARBA" id="ARBA00022764"/>
    </source>
</evidence>
<evidence type="ECO:0000256" key="2">
    <source>
        <dbReference type="ARBA" id="ARBA00005695"/>
    </source>
</evidence>
<dbReference type="InterPro" id="IPR000914">
    <property type="entry name" value="SBP_5_dom"/>
</dbReference>
<feature type="signal peptide" evidence="6">
    <location>
        <begin position="1"/>
        <end position="27"/>
    </location>
</feature>
<name>A0A366DM27_9HYPH</name>
<proteinExistence type="inferred from homology"/>
<gene>
    <name evidence="8" type="ORF">DFR47_110112</name>
</gene>
<dbReference type="InterPro" id="IPR030678">
    <property type="entry name" value="Peptide/Ni-bd"/>
</dbReference>
<evidence type="ECO:0000313" key="9">
    <source>
        <dbReference type="Proteomes" id="UP000252893"/>
    </source>
</evidence>
<evidence type="ECO:0000256" key="4">
    <source>
        <dbReference type="ARBA" id="ARBA00022729"/>
    </source>
</evidence>
<dbReference type="GO" id="GO:0015833">
    <property type="term" value="P:peptide transport"/>
    <property type="evidence" value="ECO:0007669"/>
    <property type="project" value="TreeGrafter"/>
</dbReference>
<accession>A0A366DM27</accession>
<evidence type="ECO:0000256" key="6">
    <source>
        <dbReference type="SAM" id="SignalP"/>
    </source>
</evidence>